<dbReference type="EMBL" id="JADIMI010000060">
    <property type="protein sequence ID" value="MBO8452411.1"/>
    <property type="molecule type" value="Genomic_DNA"/>
</dbReference>
<comment type="caution">
    <text evidence="5">Lacks conserved residue(s) required for the propagation of feature annotation.</text>
</comment>
<feature type="binding site" evidence="5">
    <location>
        <position position="146"/>
    </location>
    <ligand>
        <name>AMP</name>
        <dbReference type="ChEBI" id="CHEBI:456215"/>
    </ligand>
</feature>
<feature type="binding site" evidence="5">
    <location>
        <begin position="86"/>
        <end position="89"/>
    </location>
    <ligand>
        <name>AMP</name>
        <dbReference type="ChEBI" id="CHEBI:456215"/>
    </ligand>
</feature>
<evidence type="ECO:0000256" key="1">
    <source>
        <dbReference type="ARBA" id="ARBA00022679"/>
    </source>
</evidence>
<dbReference type="NCBIfam" id="NF011105">
    <property type="entry name" value="PRK14532.1"/>
    <property type="match status" value="1"/>
</dbReference>
<comment type="catalytic activity">
    <reaction evidence="5 7">
        <text>AMP + ATP = 2 ADP</text>
        <dbReference type="Rhea" id="RHEA:12973"/>
        <dbReference type="ChEBI" id="CHEBI:30616"/>
        <dbReference type="ChEBI" id="CHEBI:456215"/>
        <dbReference type="ChEBI" id="CHEBI:456216"/>
        <dbReference type="EC" id="2.7.4.3"/>
    </reaction>
</comment>
<feature type="binding site" evidence="5">
    <location>
        <position position="128"/>
    </location>
    <ligand>
        <name>ATP</name>
        <dbReference type="ChEBI" id="CHEBI:30616"/>
    </ligand>
</feature>
<dbReference type="Proteomes" id="UP000823661">
    <property type="component" value="Unassembled WGS sequence"/>
</dbReference>
<dbReference type="CDD" id="cd01428">
    <property type="entry name" value="ADK"/>
    <property type="match status" value="1"/>
</dbReference>
<dbReference type="GO" id="GO:0005524">
    <property type="term" value="F:ATP binding"/>
    <property type="evidence" value="ECO:0007669"/>
    <property type="project" value="UniProtKB-UniRule"/>
</dbReference>
<evidence type="ECO:0000313" key="9">
    <source>
        <dbReference type="Proteomes" id="UP000823661"/>
    </source>
</evidence>
<dbReference type="HAMAP" id="MF_00235">
    <property type="entry name" value="Adenylate_kinase_Adk"/>
    <property type="match status" value="1"/>
</dbReference>
<dbReference type="AlphaFoldDB" id="A0A9D9EV48"/>
<comment type="subcellular location">
    <subcellularLocation>
        <location evidence="5 7">Cytoplasm</location>
    </subcellularLocation>
</comment>
<comment type="domain">
    <text evidence="5">Consists of three domains, a large central CORE domain and two small peripheral domains, NMPbind and LID, which undergo movements during catalysis. The LID domain closes over the site of phosphoryl transfer upon ATP binding. Assembling and dissambling the active center during each catalytic cycle provides an effective means to prevent ATP hydrolysis.</text>
</comment>
<keyword evidence="2 5" id="KW-0545">Nucleotide biosynthesis</keyword>
<organism evidence="8 9">
    <name type="scientific">Candidatus Cryptobacteroides intestinavium</name>
    <dbReference type="NCBI Taxonomy" id="2840766"/>
    <lineage>
        <taxon>Bacteria</taxon>
        <taxon>Pseudomonadati</taxon>
        <taxon>Bacteroidota</taxon>
        <taxon>Bacteroidia</taxon>
        <taxon>Bacteroidales</taxon>
        <taxon>Candidatus Cryptobacteroides</taxon>
    </lineage>
</organism>
<gene>
    <name evidence="5" type="primary">adk</name>
    <name evidence="8" type="ORF">IAC06_05965</name>
</gene>
<dbReference type="PROSITE" id="PS00113">
    <property type="entry name" value="ADENYLATE_KINASE"/>
    <property type="match status" value="1"/>
</dbReference>
<keyword evidence="4 5" id="KW-0418">Kinase</keyword>
<feature type="binding site" evidence="5">
    <location>
        <position position="37"/>
    </location>
    <ligand>
        <name>AMP</name>
        <dbReference type="ChEBI" id="CHEBI:456215"/>
    </ligand>
</feature>
<comment type="similarity">
    <text evidence="5 6">Belongs to the adenylate kinase family.</text>
</comment>
<proteinExistence type="inferred from homology"/>
<dbReference type="SUPFAM" id="SSF52540">
    <property type="entry name" value="P-loop containing nucleoside triphosphate hydrolases"/>
    <property type="match status" value="1"/>
</dbReference>
<comment type="function">
    <text evidence="5">Catalyzes the reversible transfer of the terminal phosphate group between ATP and AMP. Plays an important role in cellular energy homeostasis and in adenine nucleotide metabolism.</text>
</comment>
<evidence type="ECO:0000313" key="8">
    <source>
        <dbReference type="EMBL" id="MBO8452411.1"/>
    </source>
</evidence>
<name>A0A9D9EV48_9BACT</name>
<comment type="caution">
    <text evidence="8">The sequence shown here is derived from an EMBL/GenBank/DDBJ whole genome shotgun (WGS) entry which is preliminary data.</text>
</comment>
<dbReference type="GO" id="GO:0005737">
    <property type="term" value="C:cytoplasm"/>
    <property type="evidence" value="ECO:0007669"/>
    <property type="project" value="UniProtKB-SubCell"/>
</dbReference>
<feature type="binding site" evidence="5">
    <location>
        <position position="174"/>
    </location>
    <ligand>
        <name>ATP</name>
        <dbReference type="ChEBI" id="CHEBI:30616"/>
    </ligand>
</feature>
<evidence type="ECO:0000256" key="2">
    <source>
        <dbReference type="ARBA" id="ARBA00022727"/>
    </source>
</evidence>
<comment type="pathway">
    <text evidence="5">Purine metabolism; AMP biosynthesis via salvage pathway; AMP from ADP: step 1/1.</text>
</comment>
<dbReference type="PANTHER" id="PTHR23359">
    <property type="entry name" value="NUCLEOTIDE KINASE"/>
    <property type="match status" value="1"/>
</dbReference>
<evidence type="ECO:0000256" key="5">
    <source>
        <dbReference type="HAMAP-Rule" id="MF_00235"/>
    </source>
</evidence>
<dbReference type="Gene3D" id="3.40.50.300">
    <property type="entry name" value="P-loop containing nucleotide triphosphate hydrolases"/>
    <property type="match status" value="1"/>
</dbReference>
<evidence type="ECO:0000256" key="4">
    <source>
        <dbReference type="ARBA" id="ARBA00022777"/>
    </source>
</evidence>
<dbReference type="NCBIfam" id="NF011100">
    <property type="entry name" value="PRK14527.1"/>
    <property type="match status" value="1"/>
</dbReference>
<feature type="binding site" evidence="5">
    <location>
        <position position="134"/>
    </location>
    <ligand>
        <name>AMP</name>
        <dbReference type="ChEBI" id="CHEBI:456215"/>
    </ligand>
</feature>
<feature type="binding site" evidence="5">
    <location>
        <begin position="11"/>
        <end position="16"/>
    </location>
    <ligand>
        <name>ATP</name>
        <dbReference type="ChEBI" id="CHEBI:30616"/>
    </ligand>
</feature>
<protein>
    <recommendedName>
        <fullName evidence="5 7">Adenylate kinase</fullName>
        <shortName evidence="5">AK</shortName>
        <ecNumber evidence="5 7">2.7.4.3</ecNumber>
    </recommendedName>
    <alternativeName>
        <fullName evidence="5">ATP-AMP transphosphorylase</fullName>
    </alternativeName>
    <alternativeName>
        <fullName evidence="5">ATP:AMP phosphotransferase</fullName>
    </alternativeName>
    <alternativeName>
        <fullName evidence="5">Adenylate monophosphate kinase</fullName>
    </alternativeName>
</protein>
<dbReference type="EC" id="2.7.4.3" evidence="5 7"/>
<keyword evidence="3 5" id="KW-0547">Nucleotide-binding</keyword>
<evidence type="ECO:0000256" key="6">
    <source>
        <dbReference type="RuleBase" id="RU003330"/>
    </source>
</evidence>
<sequence>MKYFILFGPPGAGKGTQATAMVEKYNLRHISTGALLRQEIAAGSELGLKAKALIDAGALVPDEIVEGMIESEFRSVKNVDGFLLDGFPRTTEQAKALDRILAGNGEEVTSVVSIMIPDTMIRERIHHRATIEGRADDARDETINNRIATYHSQTEPLIDYYRKAGKYNEIDGTGIIDDVREAIFSLMDRF</sequence>
<dbReference type="NCBIfam" id="NF001381">
    <property type="entry name" value="PRK00279.1-3"/>
    <property type="match status" value="1"/>
</dbReference>
<keyword evidence="5 7" id="KW-0067">ATP-binding</keyword>
<feature type="binding site" evidence="5">
    <location>
        <position position="32"/>
    </location>
    <ligand>
        <name>AMP</name>
        <dbReference type="ChEBI" id="CHEBI:456215"/>
    </ligand>
</feature>
<feature type="region of interest" description="NMP" evidence="5">
    <location>
        <begin position="31"/>
        <end position="60"/>
    </location>
</feature>
<feature type="binding site" evidence="5">
    <location>
        <position position="93"/>
    </location>
    <ligand>
        <name>AMP</name>
        <dbReference type="ChEBI" id="CHEBI:456215"/>
    </ligand>
</feature>
<dbReference type="PRINTS" id="PR00094">
    <property type="entry name" value="ADENYLTKNASE"/>
</dbReference>
<evidence type="ECO:0000256" key="7">
    <source>
        <dbReference type="RuleBase" id="RU003331"/>
    </source>
</evidence>
<dbReference type="GO" id="GO:0044209">
    <property type="term" value="P:AMP salvage"/>
    <property type="evidence" value="ECO:0007669"/>
    <property type="project" value="UniProtKB-UniRule"/>
</dbReference>
<dbReference type="Pfam" id="PF00406">
    <property type="entry name" value="ADK"/>
    <property type="match status" value="1"/>
</dbReference>
<dbReference type="InterPro" id="IPR033690">
    <property type="entry name" value="Adenylat_kinase_CS"/>
</dbReference>
<reference evidence="8" key="1">
    <citation type="submission" date="2020-10" db="EMBL/GenBank/DDBJ databases">
        <authorList>
            <person name="Gilroy R."/>
        </authorList>
    </citation>
    <scope>NUCLEOTIDE SEQUENCE</scope>
    <source>
        <strain evidence="8">B1-20833</strain>
    </source>
</reference>
<accession>A0A9D9EV48</accession>
<dbReference type="InterPro" id="IPR000850">
    <property type="entry name" value="Adenylat/UMP-CMP_kin"/>
</dbReference>
<dbReference type="NCBIfam" id="NF011104">
    <property type="entry name" value="PRK14531.1"/>
    <property type="match status" value="1"/>
</dbReference>
<comment type="subunit">
    <text evidence="5 7">Monomer.</text>
</comment>
<reference evidence="8" key="2">
    <citation type="journal article" date="2021" name="PeerJ">
        <title>Extensive microbial diversity within the chicken gut microbiome revealed by metagenomics and culture.</title>
        <authorList>
            <person name="Gilroy R."/>
            <person name="Ravi A."/>
            <person name="Getino M."/>
            <person name="Pursley I."/>
            <person name="Horton D.L."/>
            <person name="Alikhan N.F."/>
            <person name="Baker D."/>
            <person name="Gharbi K."/>
            <person name="Hall N."/>
            <person name="Watson M."/>
            <person name="Adriaenssens E.M."/>
            <person name="Foster-Nyarko E."/>
            <person name="Jarju S."/>
            <person name="Secka A."/>
            <person name="Antonio M."/>
            <person name="Oren A."/>
            <person name="Chaudhuri R.R."/>
            <person name="La Ragione R."/>
            <person name="Hildebrand F."/>
            <person name="Pallen M.J."/>
        </authorList>
    </citation>
    <scope>NUCLEOTIDE SEQUENCE</scope>
    <source>
        <strain evidence="8">B1-20833</strain>
    </source>
</reference>
<keyword evidence="5" id="KW-0963">Cytoplasm</keyword>
<keyword evidence="1 5" id="KW-0808">Transferase</keyword>
<dbReference type="InterPro" id="IPR027417">
    <property type="entry name" value="P-loop_NTPase"/>
</dbReference>
<feature type="binding site" evidence="5">
    <location>
        <begin position="58"/>
        <end position="60"/>
    </location>
    <ligand>
        <name>AMP</name>
        <dbReference type="ChEBI" id="CHEBI:456215"/>
    </ligand>
</feature>
<evidence type="ECO:0000256" key="3">
    <source>
        <dbReference type="ARBA" id="ARBA00022741"/>
    </source>
</evidence>
<dbReference type="GO" id="GO:0004017">
    <property type="term" value="F:AMP kinase activity"/>
    <property type="evidence" value="ECO:0007669"/>
    <property type="project" value="UniProtKB-UniRule"/>
</dbReference>